<gene>
    <name evidence="4" type="ORF">HCT48_02140</name>
</gene>
<dbReference type="InterPro" id="IPR003790">
    <property type="entry name" value="GHL10"/>
</dbReference>
<dbReference type="InterPro" id="IPR017853">
    <property type="entry name" value="GH"/>
</dbReference>
<keyword evidence="1 2" id="KW-0732">Signal</keyword>
<proteinExistence type="predicted"/>
<dbReference type="AlphaFoldDB" id="A0A968GHA5"/>
<dbReference type="PROSITE" id="PS51257">
    <property type="entry name" value="PROKAR_LIPOPROTEIN"/>
    <property type="match status" value="1"/>
</dbReference>
<feature type="domain" description="Glycosyl hydrolase-like 10" evidence="3">
    <location>
        <begin position="82"/>
        <end position="449"/>
    </location>
</feature>
<dbReference type="PANTHER" id="PTHR43405">
    <property type="entry name" value="GLYCOSYL HYDROLASE DIGH"/>
    <property type="match status" value="1"/>
</dbReference>
<feature type="signal peptide" evidence="2">
    <location>
        <begin position="1"/>
        <end position="27"/>
    </location>
</feature>
<reference evidence="4" key="1">
    <citation type="submission" date="2020-03" db="EMBL/GenBank/DDBJ databases">
        <title>Spirochaetal bacteria isolated from arthropods constitute a novel genus Entomospira genus novum within the order Spirochaetales.</title>
        <authorList>
            <person name="Grana-Miraglia L."/>
            <person name="Sikutova S."/>
            <person name="Fingerle V."/>
            <person name="Sing A."/>
            <person name="Castillo-Ramirez S."/>
            <person name="Margos G."/>
            <person name="Rudolf I."/>
        </authorList>
    </citation>
    <scope>NUCLEOTIDE SEQUENCE</scope>
    <source>
        <strain evidence="4">BR149</strain>
    </source>
</reference>
<dbReference type="Gene3D" id="3.20.20.80">
    <property type="entry name" value="Glycosidases"/>
    <property type="match status" value="1"/>
</dbReference>
<evidence type="ECO:0000313" key="4">
    <source>
        <dbReference type="EMBL" id="NIZ69017.1"/>
    </source>
</evidence>
<evidence type="ECO:0000259" key="3">
    <source>
        <dbReference type="Pfam" id="PF02638"/>
    </source>
</evidence>
<dbReference type="EMBL" id="JAATLM010000001">
    <property type="protein sequence ID" value="NIZ69017.1"/>
    <property type="molecule type" value="Genomic_DNA"/>
</dbReference>
<dbReference type="Pfam" id="PF02638">
    <property type="entry name" value="GHL10"/>
    <property type="match status" value="1"/>
</dbReference>
<dbReference type="Proteomes" id="UP000778951">
    <property type="component" value="Unassembled WGS sequence"/>
</dbReference>
<comment type="caution">
    <text evidence="4">The sequence shown here is derived from an EMBL/GenBank/DDBJ whole genome shotgun (WGS) entry which is preliminary data.</text>
</comment>
<keyword evidence="5" id="KW-1185">Reference proteome</keyword>
<sequence length="608" mass="70393">MYIRRNSKSKRISLLLAILMLTSCPQAKQEQPQATQMLHTFLGVDSHYNLLFSDQPIKVVTTEPTEHILVVKEYVEPHEMARAVWIGTISQLHYPRKNADGTPRLSLAELQSDWLEILANAQFLHLNMIIFQVSPMLDAFYTSEHRPWSQFLNAENRQGIKPEWADSFDLVAWMIEQTHQRGMEFHAWFNPYRVTAGGHYTISLGSDGTLEGELSVLPAGNFAKDNPNTTYLFDKKVYLDPGLDTTINHIEAVIAEFLERYDADAIHFDDYFYPYSIFANGERVHFADQLLDRETFRNNRRGFTFIEDIEGEADLARYQQEVAKWRNDNNDRMVLRVKAVIDAHNAERGKAVQWGISPFGIWAHYDENPLGSKTPVGSTASYRDIYADTLKWAKEEHIDYIIPQVYWNFETKAAPYSTITYWWQDALKDASTHLYIGHANYKTGVAWNNYSDIANQLRYNARFPKIQGSAFFSYNDLLWQIPNNTARAVRNLELITLRDHLRKTSLIPAKPWLDRKETLPLTFIHYEPSEHRLSFHDSLLNDTRFYVIYGLNGEQREILQVVGRDKKIAKQAFTLNPLDLHGYTQLGISIKDFSGVENTMQIINLPQL</sequence>
<accession>A0A968GHA5</accession>
<dbReference type="RefSeq" id="WP_167695121.1">
    <property type="nucleotide sequence ID" value="NZ_CP118181.1"/>
</dbReference>
<dbReference type="InterPro" id="IPR052177">
    <property type="entry name" value="Divisome_Glycosyl_Hydrolase"/>
</dbReference>
<evidence type="ECO:0000256" key="2">
    <source>
        <dbReference type="SAM" id="SignalP"/>
    </source>
</evidence>
<evidence type="ECO:0000256" key="1">
    <source>
        <dbReference type="ARBA" id="ARBA00022729"/>
    </source>
</evidence>
<dbReference type="SUPFAM" id="SSF51445">
    <property type="entry name" value="(Trans)glycosidases"/>
    <property type="match status" value="1"/>
</dbReference>
<protein>
    <submittedName>
        <fullName evidence="4">Family 10 glycosylhydrolase</fullName>
    </submittedName>
</protein>
<evidence type="ECO:0000313" key="5">
    <source>
        <dbReference type="Proteomes" id="UP000778951"/>
    </source>
</evidence>
<feature type="chain" id="PRO_5037790862" evidence="2">
    <location>
        <begin position="28"/>
        <end position="608"/>
    </location>
</feature>
<organism evidence="4 5">
    <name type="scientific">Entomospira culicis</name>
    <dbReference type="NCBI Taxonomy" id="2719989"/>
    <lineage>
        <taxon>Bacteria</taxon>
        <taxon>Pseudomonadati</taxon>
        <taxon>Spirochaetota</taxon>
        <taxon>Spirochaetia</taxon>
        <taxon>Spirochaetales</taxon>
        <taxon>Spirochaetaceae</taxon>
        <taxon>Entomospira</taxon>
    </lineage>
</organism>
<dbReference type="PANTHER" id="PTHR43405:SF1">
    <property type="entry name" value="GLYCOSYL HYDROLASE DIGH"/>
    <property type="match status" value="1"/>
</dbReference>
<name>A0A968GHA5_9SPIO</name>